<reference evidence="3" key="1">
    <citation type="submission" date="2019-12" db="EMBL/GenBank/DDBJ databases">
        <title>Genome sequencing and annotation of Brassica cretica.</title>
        <authorList>
            <person name="Studholme D.J."/>
            <person name="Sarris P.F."/>
        </authorList>
    </citation>
    <scope>NUCLEOTIDE SEQUENCE</scope>
    <source>
        <strain evidence="3">PFS-102/07</strain>
        <tissue evidence="3">Leaf</tissue>
    </source>
</reference>
<dbReference type="SMART" id="SM00220">
    <property type="entry name" value="S_TKc"/>
    <property type="match status" value="1"/>
</dbReference>
<evidence type="ECO:0000256" key="1">
    <source>
        <dbReference type="SAM" id="MobiDB-lite"/>
    </source>
</evidence>
<dbReference type="SUPFAM" id="SSF56112">
    <property type="entry name" value="Protein kinase-like (PK-like)"/>
    <property type="match status" value="1"/>
</dbReference>
<protein>
    <recommendedName>
        <fullName evidence="2">Protein kinase domain-containing protein</fullName>
    </recommendedName>
</protein>
<dbReference type="AlphaFoldDB" id="A0A8S9L9Z7"/>
<comment type="caution">
    <text evidence="3">The sequence shown here is derived from an EMBL/GenBank/DDBJ whole genome shotgun (WGS) entry which is preliminary data.</text>
</comment>
<dbReference type="GO" id="GO:0004672">
    <property type="term" value="F:protein kinase activity"/>
    <property type="evidence" value="ECO:0007669"/>
    <property type="project" value="InterPro"/>
</dbReference>
<sequence length="257" mass="29122">MRVHHINLVSLAGYCDERDHLALVYEYMANRDLKEHLSGKESSSFLDWPSRLRIAAETALGLNYLHTGCKPPMYHRDVKSTNVLLNEDFQAKLGDFGLSRSFPIGKIITNQLVIDQTREKPHIAEWVRFLLTSGDIESVMDPNLKGDYGSDSAWKVLELAMSCSRLSSAERPNMAQVVHELNECLMYEKSRRGNSQDRLTRKSVLFCTISADNPMHGGRHLTIIRKSSLLNPRPINVPCKRDRTLPEQLPTSSTSKS</sequence>
<organism evidence="3">
    <name type="scientific">Brassica cretica</name>
    <name type="common">Mustard</name>
    <dbReference type="NCBI Taxonomy" id="69181"/>
    <lineage>
        <taxon>Eukaryota</taxon>
        <taxon>Viridiplantae</taxon>
        <taxon>Streptophyta</taxon>
        <taxon>Embryophyta</taxon>
        <taxon>Tracheophyta</taxon>
        <taxon>Spermatophyta</taxon>
        <taxon>Magnoliopsida</taxon>
        <taxon>eudicotyledons</taxon>
        <taxon>Gunneridae</taxon>
        <taxon>Pentapetalae</taxon>
        <taxon>rosids</taxon>
        <taxon>malvids</taxon>
        <taxon>Brassicales</taxon>
        <taxon>Brassicaceae</taxon>
        <taxon>Brassiceae</taxon>
        <taxon>Brassica</taxon>
    </lineage>
</organism>
<evidence type="ECO:0000313" key="3">
    <source>
        <dbReference type="EMBL" id="KAF2603595.1"/>
    </source>
</evidence>
<dbReference type="PROSITE" id="PS00108">
    <property type="entry name" value="PROTEIN_KINASE_ST"/>
    <property type="match status" value="1"/>
</dbReference>
<dbReference type="GO" id="GO:0005524">
    <property type="term" value="F:ATP binding"/>
    <property type="evidence" value="ECO:0007669"/>
    <property type="project" value="InterPro"/>
</dbReference>
<dbReference type="EMBL" id="QGKY02000094">
    <property type="protein sequence ID" value="KAF2603595.1"/>
    <property type="molecule type" value="Genomic_DNA"/>
</dbReference>
<feature type="region of interest" description="Disordered" evidence="1">
    <location>
        <begin position="234"/>
        <end position="257"/>
    </location>
</feature>
<dbReference type="PANTHER" id="PTHR45631:SF22">
    <property type="entry name" value="LRR RECEPTOR-LIKE SERINE_THREONINE-PROTEIN KINASE PAM74-RELATED"/>
    <property type="match status" value="1"/>
</dbReference>
<dbReference type="PROSITE" id="PS50011">
    <property type="entry name" value="PROTEIN_KINASE_DOM"/>
    <property type="match status" value="1"/>
</dbReference>
<dbReference type="InterPro" id="IPR000719">
    <property type="entry name" value="Prot_kinase_dom"/>
</dbReference>
<proteinExistence type="predicted"/>
<dbReference type="Gene3D" id="1.10.510.10">
    <property type="entry name" value="Transferase(Phosphotransferase) domain 1"/>
    <property type="match status" value="2"/>
</dbReference>
<gene>
    <name evidence="3" type="ORF">F2Q70_00026538</name>
</gene>
<dbReference type="InterPro" id="IPR011009">
    <property type="entry name" value="Kinase-like_dom_sf"/>
</dbReference>
<dbReference type="Pfam" id="PF00069">
    <property type="entry name" value="Pkinase"/>
    <property type="match status" value="1"/>
</dbReference>
<accession>A0A8S9L9Z7</accession>
<name>A0A8S9L9Z7_BRACR</name>
<evidence type="ECO:0000259" key="2">
    <source>
        <dbReference type="PROSITE" id="PS50011"/>
    </source>
</evidence>
<dbReference type="PANTHER" id="PTHR45631">
    <property type="entry name" value="OS07G0107800 PROTEIN-RELATED"/>
    <property type="match status" value="1"/>
</dbReference>
<dbReference type="InterPro" id="IPR008271">
    <property type="entry name" value="Ser/Thr_kinase_AS"/>
</dbReference>
<feature type="domain" description="Protein kinase" evidence="2">
    <location>
        <begin position="1"/>
        <end position="206"/>
    </location>
</feature>